<accession>A0A364NTA6</accession>
<feature type="chain" id="PRO_5016959491" evidence="1">
    <location>
        <begin position="25"/>
        <end position="103"/>
    </location>
</feature>
<name>A0A364NTA6_9PROT</name>
<organism evidence="2 3">
    <name type="scientific">Paramagnetospirillum kuznetsovii</name>
    <dbReference type="NCBI Taxonomy" id="2053833"/>
    <lineage>
        <taxon>Bacteria</taxon>
        <taxon>Pseudomonadati</taxon>
        <taxon>Pseudomonadota</taxon>
        <taxon>Alphaproteobacteria</taxon>
        <taxon>Rhodospirillales</taxon>
        <taxon>Magnetospirillaceae</taxon>
        <taxon>Paramagnetospirillum</taxon>
    </lineage>
</organism>
<feature type="signal peptide" evidence="1">
    <location>
        <begin position="1"/>
        <end position="24"/>
    </location>
</feature>
<dbReference type="Proteomes" id="UP000251075">
    <property type="component" value="Unassembled WGS sequence"/>
</dbReference>
<dbReference type="AlphaFoldDB" id="A0A364NTA6"/>
<dbReference type="OrthoDB" id="7357986at2"/>
<evidence type="ECO:0000256" key="1">
    <source>
        <dbReference type="SAM" id="SignalP"/>
    </source>
</evidence>
<comment type="caution">
    <text evidence="2">The sequence shown here is derived from an EMBL/GenBank/DDBJ whole genome shotgun (WGS) entry which is preliminary data.</text>
</comment>
<keyword evidence="3" id="KW-1185">Reference proteome</keyword>
<protein>
    <submittedName>
        <fullName evidence="2">Uncharacterized protein</fullName>
    </submittedName>
</protein>
<sequence length="103" mass="11035">MTLRKILISTLASIFVAWATVAVAQQVAIGKSYEDGKAAEISAARLRLATRPAVTGMQELNEAEGLLRQLKTTAEASSRRKIAAELDLAVTRLDIVANDPTGR</sequence>
<proteinExistence type="predicted"/>
<gene>
    <name evidence="2" type="ORF">CU669_20095</name>
</gene>
<dbReference type="EMBL" id="PGTO01000035">
    <property type="protein sequence ID" value="RAU20117.1"/>
    <property type="molecule type" value="Genomic_DNA"/>
</dbReference>
<reference evidence="2 3" key="1">
    <citation type="submission" date="2017-11" db="EMBL/GenBank/DDBJ databases">
        <title>Draft genome sequence of magnetotactic bacterium Magnetospirillum kuznetsovii LBB-42.</title>
        <authorList>
            <person name="Grouzdev D.S."/>
            <person name="Rysina M.S."/>
            <person name="Baslerov R.V."/>
            <person name="Koziaeva V."/>
        </authorList>
    </citation>
    <scope>NUCLEOTIDE SEQUENCE [LARGE SCALE GENOMIC DNA]</scope>
    <source>
        <strain evidence="2 3">LBB-42</strain>
    </source>
</reference>
<keyword evidence="1" id="KW-0732">Signal</keyword>
<evidence type="ECO:0000313" key="2">
    <source>
        <dbReference type="EMBL" id="RAU20117.1"/>
    </source>
</evidence>
<dbReference type="RefSeq" id="WP_112147379.1">
    <property type="nucleotide sequence ID" value="NZ_PGTO01000035.1"/>
</dbReference>
<evidence type="ECO:0000313" key="3">
    <source>
        <dbReference type="Proteomes" id="UP000251075"/>
    </source>
</evidence>